<sequence length="208" mass="22809">MSTERMTITRALSELKLIEKRATKLIDETTFVTFTVGGAPPREARSAAEFSDRVLARRQSVADLLRRRSAIKAAVVASNARTTVDVAGQVYTVAAAIERKASVAFDQRLIARLRSDLAGARRQVEVTNERAEDRLDQQAQALLGKEGSRGAEYEALHRSFMDRNAARLLDPLDAQADIDRLSDQVDAFLAEVDQALSVSNAVTVIEVP</sequence>
<evidence type="ECO:0000256" key="1">
    <source>
        <dbReference type="SAM" id="Coils"/>
    </source>
</evidence>
<reference evidence="3" key="1">
    <citation type="journal article" date="2019" name="Int. J. Syst. Evol. Microbiol.">
        <title>The Global Catalogue of Microorganisms (GCM) 10K type strain sequencing project: providing services to taxonomists for standard genome sequencing and annotation.</title>
        <authorList>
            <consortium name="The Broad Institute Genomics Platform"/>
            <consortium name="The Broad Institute Genome Sequencing Center for Infectious Disease"/>
            <person name="Wu L."/>
            <person name="Ma J."/>
        </authorList>
    </citation>
    <scope>NUCLEOTIDE SEQUENCE [LARGE SCALE GENOMIC DNA]</scope>
    <source>
        <strain evidence="3">JCM 31047</strain>
    </source>
</reference>
<dbReference type="AlphaFoldDB" id="A0A8H9LAD3"/>
<proteinExistence type="predicted"/>
<dbReference type="Proteomes" id="UP000600547">
    <property type="component" value="Unassembled WGS sequence"/>
</dbReference>
<dbReference type="EMBL" id="BMQG01000024">
    <property type="protein sequence ID" value="GGM57974.1"/>
    <property type="molecule type" value="Genomic_DNA"/>
</dbReference>
<evidence type="ECO:0000313" key="2">
    <source>
        <dbReference type="EMBL" id="GGM57974.1"/>
    </source>
</evidence>
<organism evidence="2 3">
    <name type="scientific">Deinococcus arenae</name>
    <dbReference type="NCBI Taxonomy" id="1452751"/>
    <lineage>
        <taxon>Bacteria</taxon>
        <taxon>Thermotogati</taxon>
        <taxon>Deinococcota</taxon>
        <taxon>Deinococci</taxon>
        <taxon>Deinococcales</taxon>
        <taxon>Deinococcaceae</taxon>
        <taxon>Deinococcus</taxon>
    </lineage>
</organism>
<comment type="caution">
    <text evidence="2">The sequence shown here is derived from an EMBL/GenBank/DDBJ whole genome shotgun (WGS) entry which is preliminary data.</text>
</comment>
<name>A0A8H9LAD3_9DEIO</name>
<evidence type="ECO:0000313" key="3">
    <source>
        <dbReference type="Proteomes" id="UP000600547"/>
    </source>
</evidence>
<keyword evidence="3" id="KW-1185">Reference proteome</keyword>
<feature type="coiled-coil region" evidence="1">
    <location>
        <begin position="110"/>
        <end position="141"/>
    </location>
</feature>
<gene>
    <name evidence="2" type="ORF">GCM10008956_36960</name>
</gene>
<protein>
    <submittedName>
        <fullName evidence="2">Uncharacterized protein</fullName>
    </submittedName>
</protein>
<keyword evidence="1" id="KW-0175">Coiled coil</keyword>
<accession>A0A8H9LAD3</accession>